<evidence type="ECO:0008006" key="4">
    <source>
        <dbReference type="Google" id="ProtNLM"/>
    </source>
</evidence>
<organism evidence="2 3">
    <name type="scientific">Thioclava marina</name>
    <dbReference type="NCBI Taxonomy" id="1915077"/>
    <lineage>
        <taxon>Bacteria</taxon>
        <taxon>Pseudomonadati</taxon>
        <taxon>Pseudomonadota</taxon>
        <taxon>Alphaproteobacteria</taxon>
        <taxon>Rhodobacterales</taxon>
        <taxon>Paracoccaceae</taxon>
        <taxon>Thioclava</taxon>
    </lineage>
</organism>
<feature type="chain" id="PRO_5046994386" description="Transferrin-binding protein B C-lobe/N-lobe beta barrel domain-containing protein" evidence="1">
    <location>
        <begin position="19"/>
        <end position="194"/>
    </location>
</feature>
<dbReference type="RefSeq" id="WP_078528055.1">
    <property type="nucleotide sequence ID" value="NZ_MPZS01000001.1"/>
</dbReference>
<reference evidence="2 3" key="1">
    <citation type="submission" date="2016-11" db="EMBL/GenBank/DDBJ databases">
        <title>A multilocus sequence analysis scheme for characterization of bacteria in the genus Thioclava.</title>
        <authorList>
            <person name="Liu Y."/>
            <person name="Shao Z."/>
        </authorList>
    </citation>
    <scope>NUCLEOTIDE SEQUENCE [LARGE SCALE GENOMIC DNA]</scope>
    <source>
        <strain evidence="2 3">11.10-0-13</strain>
    </source>
</reference>
<feature type="signal peptide" evidence="1">
    <location>
        <begin position="1"/>
        <end position="18"/>
    </location>
</feature>
<protein>
    <recommendedName>
        <fullName evidence="4">Transferrin-binding protein B C-lobe/N-lobe beta barrel domain-containing protein</fullName>
    </recommendedName>
</protein>
<comment type="caution">
    <text evidence="2">The sequence shown here is derived from an EMBL/GenBank/DDBJ whole genome shotgun (WGS) entry which is preliminary data.</text>
</comment>
<evidence type="ECO:0000313" key="3">
    <source>
        <dbReference type="Proteomes" id="UP000242224"/>
    </source>
</evidence>
<keyword evidence="3" id="KW-1185">Reference proteome</keyword>
<sequence>MKHQMKYLVLAGTVAALAGCGGGGGTTLSTGETYDSMLAKAQAMGDATGVIDSGSGTIVGTALADVPADGSGTYKGYVEGDANGAGLIGDLTLEVALSRTEISGSATNFQHEVDGAYTGTLTMPTTTIQNTDPDEFSGNLTGTLTNGGTDYATDINLTGNFYDGNGTNTVAGDASISIDGGLPNPGLFIATQTP</sequence>
<evidence type="ECO:0000256" key="1">
    <source>
        <dbReference type="SAM" id="SignalP"/>
    </source>
</evidence>
<accession>A0ABX3MRG4</accession>
<dbReference type="EMBL" id="MPZS01000001">
    <property type="protein sequence ID" value="OOY12633.1"/>
    <property type="molecule type" value="Genomic_DNA"/>
</dbReference>
<evidence type="ECO:0000313" key="2">
    <source>
        <dbReference type="EMBL" id="OOY12633.1"/>
    </source>
</evidence>
<proteinExistence type="predicted"/>
<dbReference type="Proteomes" id="UP000242224">
    <property type="component" value="Unassembled WGS sequence"/>
</dbReference>
<name>A0ABX3MRG4_9RHOB</name>
<gene>
    <name evidence="2" type="ORF">BMG00_01945</name>
</gene>
<keyword evidence="1" id="KW-0732">Signal</keyword>
<dbReference type="PROSITE" id="PS51257">
    <property type="entry name" value="PROKAR_LIPOPROTEIN"/>
    <property type="match status" value="1"/>
</dbReference>